<dbReference type="EMBL" id="JBHTCJ010000002">
    <property type="protein sequence ID" value="MFC7340725.1"/>
    <property type="molecule type" value="Genomic_DNA"/>
</dbReference>
<feature type="signal peptide" evidence="2">
    <location>
        <begin position="1"/>
        <end position="33"/>
    </location>
</feature>
<feature type="compositionally biased region" description="Basic and acidic residues" evidence="1">
    <location>
        <begin position="82"/>
        <end position="93"/>
    </location>
</feature>
<evidence type="ECO:0000256" key="2">
    <source>
        <dbReference type="SAM" id="SignalP"/>
    </source>
</evidence>
<name>A0ABW2LHS6_9PSEU</name>
<dbReference type="PROSITE" id="PS51257">
    <property type="entry name" value="PROKAR_LIPOPROTEIN"/>
    <property type="match status" value="1"/>
</dbReference>
<feature type="region of interest" description="Disordered" evidence="1">
    <location>
        <begin position="75"/>
        <end position="130"/>
    </location>
</feature>
<evidence type="ECO:0000313" key="4">
    <source>
        <dbReference type="Proteomes" id="UP001596504"/>
    </source>
</evidence>
<comment type="caution">
    <text evidence="3">The sequence shown here is derived from an EMBL/GenBank/DDBJ whole genome shotgun (WGS) entry which is preliminary data.</text>
</comment>
<dbReference type="Proteomes" id="UP001596504">
    <property type="component" value="Unassembled WGS sequence"/>
</dbReference>
<protein>
    <submittedName>
        <fullName evidence="3">Uncharacterized protein</fullName>
    </submittedName>
</protein>
<organism evidence="3 4">
    <name type="scientific">Saccharopolyspora griseoalba</name>
    <dbReference type="NCBI Taxonomy" id="1431848"/>
    <lineage>
        <taxon>Bacteria</taxon>
        <taxon>Bacillati</taxon>
        <taxon>Actinomycetota</taxon>
        <taxon>Actinomycetes</taxon>
        <taxon>Pseudonocardiales</taxon>
        <taxon>Pseudonocardiaceae</taxon>
        <taxon>Saccharopolyspora</taxon>
    </lineage>
</organism>
<dbReference type="InterPro" id="IPR006311">
    <property type="entry name" value="TAT_signal"/>
</dbReference>
<keyword evidence="2" id="KW-0732">Signal</keyword>
<sequence length="158" mass="16270">MKTPSPILGRRGVLRLLALAPAAAALTACSSSAEPDQLLPAARAAKRDARLADAIGKAHSELAVRARAVSAARGAHAQALQREIDRVNPRDPDDPPSVPEPPRPQVPGSADEAAERLRTAARRAQEQAAELAPGLSAHRAGLVGSVSASCASLHEVLA</sequence>
<gene>
    <name evidence="3" type="ORF">ACFQRI_04815</name>
</gene>
<dbReference type="RefSeq" id="WP_380664857.1">
    <property type="nucleotide sequence ID" value="NZ_JBHTCJ010000002.1"/>
</dbReference>
<dbReference type="PROSITE" id="PS51318">
    <property type="entry name" value="TAT"/>
    <property type="match status" value="1"/>
</dbReference>
<feature type="chain" id="PRO_5046046752" evidence="2">
    <location>
        <begin position="34"/>
        <end position="158"/>
    </location>
</feature>
<reference evidence="4" key="1">
    <citation type="journal article" date="2019" name="Int. J. Syst. Evol. Microbiol.">
        <title>The Global Catalogue of Microorganisms (GCM) 10K type strain sequencing project: providing services to taxonomists for standard genome sequencing and annotation.</title>
        <authorList>
            <consortium name="The Broad Institute Genomics Platform"/>
            <consortium name="The Broad Institute Genome Sequencing Center for Infectious Disease"/>
            <person name="Wu L."/>
            <person name="Ma J."/>
        </authorList>
    </citation>
    <scope>NUCLEOTIDE SEQUENCE [LARGE SCALE GENOMIC DNA]</scope>
    <source>
        <strain evidence="4">WLHS5</strain>
    </source>
</reference>
<proteinExistence type="predicted"/>
<evidence type="ECO:0000313" key="3">
    <source>
        <dbReference type="EMBL" id="MFC7340725.1"/>
    </source>
</evidence>
<evidence type="ECO:0000256" key="1">
    <source>
        <dbReference type="SAM" id="MobiDB-lite"/>
    </source>
</evidence>
<keyword evidence="4" id="KW-1185">Reference proteome</keyword>
<feature type="compositionally biased region" description="Pro residues" evidence="1">
    <location>
        <begin position="95"/>
        <end position="105"/>
    </location>
</feature>
<accession>A0ABW2LHS6</accession>